<comment type="catalytic activity">
    <reaction evidence="10 14">
        <text>N(6)-dimethylallyladenosine(37) in tRNA + (sulfur carrier)-SH + AH2 + 2 S-adenosyl-L-methionine = 2-methylsulfanyl-N(6)-dimethylallyladenosine(37) in tRNA + (sulfur carrier)-H + 5'-deoxyadenosine + L-methionine + A + S-adenosyl-L-homocysteine + 2 H(+)</text>
        <dbReference type="Rhea" id="RHEA:37067"/>
        <dbReference type="Rhea" id="RHEA-COMP:10375"/>
        <dbReference type="Rhea" id="RHEA-COMP:10376"/>
        <dbReference type="Rhea" id="RHEA-COMP:14737"/>
        <dbReference type="Rhea" id="RHEA-COMP:14739"/>
        <dbReference type="ChEBI" id="CHEBI:13193"/>
        <dbReference type="ChEBI" id="CHEBI:15378"/>
        <dbReference type="ChEBI" id="CHEBI:17319"/>
        <dbReference type="ChEBI" id="CHEBI:17499"/>
        <dbReference type="ChEBI" id="CHEBI:29917"/>
        <dbReference type="ChEBI" id="CHEBI:57844"/>
        <dbReference type="ChEBI" id="CHEBI:57856"/>
        <dbReference type="ChEBI" id="CHEBI:59789"/>
        <dbReference type="ChEBI" id="CHEBI:64428"/>
        <dbReference type="ChEBI" id="CHEBI:74415"/>
        <dbReference type="ChEBI" id="CHEBI:74417"/>
        <dbReference type="EC" id="2.8.4.3"/>
    </reaction>
</comment>
<dbReference type="GO" id="GO:0035597">
    <property type="term" value="F:tRNA-2-methylthio-N(6)-dimethylallyladenosine(37) synthase activity"/>
    <property type="evidence" value="ECO:0007669"/>
    <property type="project" value="UniProtKB-EC"/>
</dbReference>
<dbReference type="EMBL" id="JMQI01000047">
    <property type="protein sequence ID" value="KDN19895.1"/>
    <property type="molecule type" value="Genomic_DNA"/>
</dbReference>
<dbReference type="PROSITE" id="PS01278">
    <property type="entry name" value="MTTASE_RADICAL"/>
    <property type="match status" value="1"/>
</dbReference>
<feature type="domain" description="Radical SAM core" evidence="17">
    <location>
        <begin position="147"/>
        <end position="378"/>
    </location>
</feature>
<keyword evidence="4 14" id="KW-0949">S-adenosyl-L-methionine</keyword>
<evidence type="ECO:0000256" key="5">
    <source>
        <dbReference type="ARBA" id="ARBA00022694"/>
    </source>
</evidence>
<dbReference type="Gene3D" id="3.40.50.12160">
    <property type="entry name" value="Methylthiotransferase, N-terminal domain"/>
    <property type="match status" value="1"/>
</dbReference>
<evidence type="ECO:0000256" key="4">
    <source>
        <dbReference type="ARBA" id="ARBA00022691"/>
    </source>
</evidence>
<comment type="subunit">
    <text evidence="14">Monomer.</text>
</comment>
<evidence type="ECO:0000256" key="8">
    <source>
        <dbReference type="ARBA" id="ARBA00023014"/>
    </source>
</evidence>
<comment type="function">
    <text evidence="1 14">Catalyzes the methylthiolation of N6-(dimethylallyl)adenosine (i(6)A), leading to the formation of 2-methylthio-N6-(dimethylallyl)adenosine (ms(2)i(6)A) at position 37 in tRNAs that read codons beginning with uridine.</text>
</comment>
<feature type="domain" description="TRAM" evidence="15">
    <location>
        <begin position="380"/>
        <end position="452"/>
    </location>
</feature>
<dbReference type="EC" id="2.8.4.3" evidence="9 14"/>
<feature type="binding site" evidence="14">
    <location>
        <position position="87"/>
    </location>
    <ligand>
        <name>[4Fe-4S] cluster</name>
        <dbReference type="ChEBI" id="CHEBI:49883"/>
        <label>1</label>
    </ligand>
</feature>
<dbReference type="PROSITE" id="PS51918">
    <property type="entry name" value="RADICAL_SAM"/>
    <property type="match status" value="1"/>
</dbReference>
<dbReference type="Proteomes" id="UP000027345">
    <property type="component" value="Unassembled WGS sequence"/>
</dbReference>
<dbReference type="OrthoDB" id="9805215at2"/>
<dbReference type="SFLD" id="SFLDG01082">
    <property type="entry name" value="B12-binding_domain_containing"/>
    <property type="match status" value="1"/>
</dbReference>
<dbReference type="InterPro" id="IPR058240">
    <property type="entry name" value="rSAM_sf"/>
</dbReference>
<feature type="domain" description="MTTase N-terminal" evidence="16">
    <location>
        <begin position="8"/>
        <end position="124"/>
    </location>
</feature>
<dbReference type="CDD" id="cd01335">
    <property type="entry name" value="Radical_SAM"/>
    <property type="match status" value="1"/>
</dbReference>
<keyword evidence="8 14" id="KW-0411">Iron-sulfur</keyword>
<feature type="binding site" evidence="14">
    <location>
        <position position="17"/>
    </location>
    <ligand>
        <name>[4Fe-4S] cluster</name>
        <dbReference type="ChEBI" id="CHEBI:49883"/>
        <label>1</label>
    </ligand>
</feature>
<dbReference type="InterPro" id="IPR038135">
    <property type="entry name" value="Methylthiotransferase_N_sf"/>
</dbReference>
<evidence type="ECO:0000259" key="15">
    <source>
        <dbReference type="PROSITE" id="PS50926"/>
    </source>
</evidence>
<dbReference type="PANTHER" id="PTHR43020">
    <property type="entry name" value="CDK5 REGULATORY SUBUNIT-ASSOCIATED PROTEIN 1"/>
    <property type="match status" value="1"/>
</dbReference>
<dbReference type="NCBIfam" id="TIGR00089">
    <property type="entry name" value="MiaB/RimO family radical SAM methylthiotransferase"/>
    <property type="match status" value="1"/>
</dbReference>
<evidence type="ECO:0000313" key="19">
    <source>
        <dbReference type="Proteomes" id="UP000027345"/>
    </source>
</evidence>
<keyword evidence="19" id="KW-1185">Reference proteome</keyword>
<dbReference type="InterPro" id="IPR023404">
    <property type="entry name" value="rSAM_horseshoe"/>
</dbReference>
<keyword evidence="3 14" id="KW-0808">Transferase</keyword>
<evidence type="ECO:0000256" key="10">
    <source>
        <dbReference type="ARBA" id="ARBA00051425"/>
    </source>
</evidence>
<dbReference type="AlphaFoldDB" id="A0A066TYH1"/>
<organism evidence="18 19">
    <name type="scientific">Amycolatopsis rifamycinica</name>
    <dbReference type="NCBI Taxonomy" id="287986"/>
    <lineage>
        <taxon>Bacteria</taxon>
        <taxon>Bacillati</taxon>
        <taxon>Actinomycetota</taxon>
        <taxon>Actinomycetes</taxon>
        <taxon>Pseudonocardiales</taxon>
        <taxon>Pseudonocardiaceae</taxon>
        <taxon>Amycolatopsis</taxon>
    </lineage>
</organism>
<evidence type="ECO:0000256" key="6">
    <source>
        <dbReference type="ARBA" id="ARBA00022723"/>
    </source>
</evidence>
<comment type="subcellular location">
    <subcellularLocation>
        <location evidence="14">Cytoplasm</location>
    </subcellularLocation>
</comment>
<evidence type="ECO:0000256" key="11">
    <source>
        <dbReference type="ARBA" id="ARBA00068570"/>
    </source>
</evidence>
<dbReference type="InterPro" id="IPR006463">
    <property type="entry name" value="MiaB_methiolase"/>
</dbReference>
<dbReference type="NCBIfam" id="TIGR01574">
    <property type="entry name" value="miaB-methiolase"/>
    <property type="match status" value="1"/>
</dbReference>
<accession>A0A066TYH1</accession>
<evidence type="ECO:0000256" key="14">
    <source>
        <dbReference type="HAMAP-Rule" id="MF_01864"/>
    </source>
</evidence>
<dbReference type="SFLD" id="SFLDS00029">
    <property type="entry name" value="Radical_SAM"/>
    <property type="match status" value="1"/>
</dbReference>
<dbReference type="InterPro" id="IPR005839">
    <property type="entry name" value="Methylthiotransferase"/>
</dbReference>
<dbReference type="PROSITE" id="PS51449">
    <property type="entry name" value="MTTASE_N"/>
    <property type="match status" value="1"/>
</dbReference>
<comment type="caution">
    <text evidence="18">The sequence shown here is derived from an EMBL/GenBank/DDBJ whole genome shotgun (WGS) entry which is preliminary data.</text>
</comment>
<evidence type="ECO:0000256" key="3">
    <source>
        <dbReference type="ARBA" id="ARBA00022679"/>
    </source>
</evidence>
<dbReference type="Gene3D" id="3.80.30.20">
    <property type="entry name" value="tm_1862 like domain"/>
    <property type="match status" value="1"/>
</dbReference>
<dbReference type="SFLD" id="SFLDG01061">
    <property type="entry name" value="methylthiotransferase"/>
    <property type="match status" value="1"/>
</dbReference>
<dbReference type="GO" id="GO:0005829">
    <property type="term" value="C:cytosol"/>
    <property type="evidence" value="ECO:0007669"/>
    <property type="project" value="TreeGrafter"/>
</dbReference>
<feature type="binding site" evidence="14">
    <location>
        <position position="161"/>
    </location>
    <ligand>
        <name>[4Fe-4S] cluster</name>
        <dbReference type="ChEBI" id="CHEBI:49883"/>
        <label>2</label>
        <note>4Fe-4S-S-AdoMet</note>
    </ligand>
</feature>
<dbReference type="FunFam" id="3.80.30.20:FF:000001">
    <property type="entry name" value="tRNA-2-methylthio-N(6)-dimethylallyladenosine synthase 2"/>
    <property type="match status" value="1"/>
</dbReference>
<feature type="binding site" evidence="14">
    <location>
        <position position="53"/>
    </location>
    <ligand>
        <name>[4Fe-4S] cluster</name>
        <dbReference type="ChEBI" id="CHEBI:49883"/>
        <label>1</label>
    </ligand>
</feature>
<dbReference type="Pfam" id="PF04055">
    <property type="entry name" value="Radical_SAM"/>
    <property type="match status" value="1"/>
</dbReference>
<dbReference type="Pfam" id="PF00919">
    <property type="entry name" value="UPF0004"/>
    <property type="match status" value="1"/>
</dbReference>
<dbReference type="RefSeq" id="WP_043783310.1">
    <property type="nucleotide sequence ID" value="NZ_JMQI01000047.1"/>
</dbReference>
<evidence type="ECO:0000256" key="9">
    <source>
        <dbReference type="ARBA" id="ARBA00033765"/>
    </source>
</evidence>
<dbReference type="PANTHER" id="PTHR43020:SF2">
    <property type="entry name" value="MITOCHONDRIAL TRNA METHYLTHIOTRANSFERASE CDK5RAP1"/>
    <property type="match status" value="1"/>
</dbReference>
<keyword evidence="6 14" id="KW-0479">Metal-binding</keyword>
<proteinExistence type="inferred from homology"/>
<evidence type="ECO:0000259" key="17">
    <source>
        <dbReference type="PROSITE" id="PS51918"/>
    </source>
</evidence>
<comment type="cofactor">
    <cofactor evidence="14">
        <name>[4Fe-4S] cluster</name>
        <dbReference type="ChEBI" id="CHEBI:49883"/>
    </cofactor>
    <text evidence="14">Binds 2 [4Fe-4S] clusters. One cluster is coordinated with 3 cysteines and an exchangeable S-adenosyl-L-methionine.</text>
</comment>
<dbReference type="GO" id="GO:0046872">
    <property type="term" value="F:metal ion binding"/>
    <property type="evidence" value="ECO:0007669"/>
    <property type="project" value="UniProtKB-KW"/>
</dbReference>
<keyword evidence="14" id="KW-0963">Cytoplasm</keyword>
<dbReference type="HAMAP" id="MF_01864">
    <property type="entry name" value="tRNA_metthiotr_MiaB"/>
    <property type="match status" value="1"/>
</dbReference>
<sequence length="497" mass="53995">MTENKAPRAYQIRTFGCQMNVHDSERLAGQLEDAGYVPATAGAKPDLIVFNTCAVRENADNKLYGTLGHLRPDKVANPDLQIAVGGCLAQKDRGEIVKRAPWVDVVFGTHNIGSLPTLLERARHNAQAEVEILESLETFPSTLPARRESSYASWVSVSVGCNNTCTFCIVPALRGKERDRRPGEILAEVEALVAEGVLEVTLLGQNVNSYGVEFSDRLAFGKLLRACGTIDGLERVRFTSPHPAAFTSDVIDAMAATPNVCHQLHMPLQSGSDRVLREMKRSYRSARFLNILDEVRAAMPDAAITTDIIVGFPGETEEDFQATLDVVAQARFSSAFTFQYSKRPGTPAATMAGQLPKEVVQERYDRLVELQNAISWDENKKIVGRRVELLVAAGEGRKDAETHRMSGRARDGRLVHFTPTGAHVDRAVRPGDVVETTVTYAAPHHLVADGDLLSHRRTRAGDNAEAGLRPKTSGVTLGLPGFGAPAVQPEPVSGCAL</sequence>
<comment type="similarity">
    <text evidence="14">Belongs to the methylthiotransferase family. MiaB subfamily.</text>
</comment>
<evidence type="ECO:0000256" key="13">
    <source>
        <dbReference type="ARBA" id="ARBA00081141"/>
    </source>
</evidence>
<dbReference type="InterPro" id="IPR002792">
    <property type="entry name" value="TRAM_dom"/>
</dbReference>
<dbReference type="SFLD" id="SFLDF00273">
    <property type="entry name" value="(dimethylallyl)adenosine_tRNA"/>
    <property type="match status" value="1"/>
</dbReference>
<dbReference type="InterPro" id="IPR006638">
    <property type="entry name" value="Elp3/MiaA/NifB-like_rSAM"/>
</dbReference>
<dbReference type="FunFam" id="3.40.50.12160:FF:000003">
    <property type="entry name" value="CDK5 regulatory subunit-associated protein 1"/>
    <property type="match status" value="1"/>
</dbReference>
<dbReference type="SMART" id="SM00729">
    <property type="entry name" value="Elp3"/>
    <property type="match status" value="1"/>
</dbReference>
<dbReference type="SUPFAM" id="SSF102114">
    <property type="entry name" value="Radical SAM enzymes"/>
    <property type="match status" value="1"/>
</dbReference>
<dbReference type="PROSITE" id="PS50926">
    <property type="entry name" value="TRAM"/>
    <property type="match status" value="1"/>
</dbReference>
<keyword evidence="7 14" id="KW-0408">Iron</keyword>
<dbReference type="InterPro" id="IPR020612">
    <property type="entry name" value="Methylthiotransferase_CS"/>
</dbReference>
<name>A0A066TYH1_9PSEU</name>
<reference evidence="18 19" key="1">
    <citation type="submission" date="2014-05" db="EMBL/GenBank/DDBJ databases">
        <title>Draft genome sequence of Amycolatopsis rifamycinica DSM 46095.</title>
        <authorList>
            <person name="Lal R."/>
            <person name="Saxena A."/>
            <person name="Kumari R."/>
            <person name="Mukherjee U."/>
            <person name="Singh P."/>
            <person name="Sangwan N."/>
            <person name="Mahato N.K."/>
        </authorList>
    </citation>
    <scope>NUCLEOTIDE SEQUENCE [LARGE SCALE GENOMIC DNA]</scope>
    <source>
        <strain evidence="18 19">DSM 46095</strain>
    </source>
</reference>
<feature type="binding site" evidence="14">
    <location>
        <position position="165"/>
    </location>
    <ligand>
        <name>[4Fe-4S] cluster</name>
        <dbReference type="ChEBI" id="CHEBI:49883"/>
        <label>2</label>
        <note>4Fe-4S-S-AdoMet</note>
    </ligand>
</feature>
<evidence type="ECO:0000256" key="1">
    <source>
        <dbReference type="ARBA" id="ARBA00003234"/>
    </source>
</evidence>
<dbReference type="STRING" id="287986.DV20_22610"/>
<dbReference type="eggNOG" id="COG0621">
    <property type="taxonomic scope" value="Bacteria"/>
</dbReference>
<keyword evidence="5 14" id="KW-0819">tRNA processing</keyword>
<keyword evidence="2 14" id="KW-0004">4Fe-4S</keyword>
<evidence type="ECO:0000256" key="7">
    <source>
        <dbReference type="ARBA" id="ARBA00023004"/>
    </source>
</evidence>
<evidence type="ECO:0000259" key="16">
    <source>
        <dbReference type="PROSITE" id="PS51449"/>
    </source>
</evidence>
<evidence type="ECO:0000313" key="18">
    <source>
        <dbReference type="EMBL" id="KDN19895.1"/>
    </source>
</evidence>
<dbReference type="InterPro" id="IPR013848">
    <property type="entry name" value="Methylthiotransferase_N"/>
</dbReference>
<evidence type="ECO:0000256" key="12">
    <source>
        <dbReference type="ARBA" id="ARBA00080698"/>
    </source>
</evidence>
<dbReference type="GO" id="GO:0051539">
    <property type="term" value="F:4 iron, 4 sulfur cluster binding"/>
    <property type="evidence" value="ECO:0007669"/>
    <property type="project" value="UniProtKB-UniRule"/>
</dbReference>
<gene>
    <name evidence="14" type="primary">miaB</name>
    <name evidence="18" type="ORF">DV20_22610</name>
</gene>
<feature type="binding site" evidence="14">
    <location>
        <position position="168"/>
    </location>
    <ligand>
        <name>[4Fe-4S] cluster</name>
        <dbReference type="ChEBI" id="CHEBI:49883"/>
        <label>2</label>
        <note>4Fe-4S-S-AdoMet</note>
    </ligand>
</feature>
<protein>
    <recommendedName>
        <fullName evidence="11 14">tRNA-2-methylthio-N(6)-dimethylallyladenosine synthase</fullName>
        <ecNumber evidence="9 14">2.8.4.3</ecNumber>
    </recommendedName>
    <alternativeName>
        <fullName evidence="13 14">(Dimethylallyl)adenosine tRNA methylthiotransferase MiaB</fullName>
    </alternativeName>
    <alternativeName>
        <fullName evidence="12 14">tRNA-i(6)A37 methylthiotransferase</fullName>
    </alternativeName>
</protein>
<evidence type="ECO:0000256" key="2">
    <source>
        <dbReference type="ARBA" id="ARBA00022485"/>
    </source>
</evidence>
<dbReference type="InterPro" id="IPR007197">
    <property type="entry name" value="rSAM"/>
</dbReference>